<comment type="caution">
    <text evidence="1">The sequence shown here is derived from an EMBL/GenBank/DDBJ whole genome shotgun (WGS) entry which is preliminary data.</text>
</comment>
<dbReference type="EMBL" id="CAJJDO010000068">
    <property type="protein sequence ID" value="CAD8177881.1"/>
    <property type="molecule type" value="Genomic_DNA"/>
</dbReference>
<protein>
    <submittedName>
        <fullName evidence="1">Uncharacterized protein</fullName>
    </submittedName>
</protein>
<gene>
    <name evidence="1" type="ORF">PPENT_87.1.T0680155</name>
</gene>
<dbReference type="AlphaFoldDB" id="A0A8S1VMJ8"/>
<keyword evidence="2" id="KW-1185">Reference proteome</keyword>
<sequence>MVLVPSKTKYNGIYYQLKYPPYHQQPFNFQIQITNIENSFITIFYTIMFKFSKTRTKVAQNCQNNNLNQIAQQDKKDNNELENQATLLVIPQNLQSNLLILFFYIHLSCIIMDNRQQDQVNFNQFSNILSLD</sequence>
<dbReference type="Proteomes" id="UP000689195">
    <property type="component" value="Unassembled WGS sequence"/>
</dbReference>
<evidence type="ECO:0000313" key="2">
    <source>
        <dbReference type="Proteomes" id="UP000689195"/>
    </source>
</evidence>
<accession>A0A8S1VMJ8</accession>
<proteinExistence type="predicted"/>
<name>A0A8S1VMJ8_9CILI</name>
<evidence type="ECO:0000313" key="1">
    <source>
        <dbReference type="EMBL" id="CAD8177881.1"/>
    </source>
</evidence>
<organism evidence="1 2">
    <name type="scientific">Paramecium pentaurelia</name>
    <dbReference type="NCBI Taxonomy" id="43138"/>
    <lineage>
        <taxon>Eukaryota</taxon>
        <taxon>Sar</taxon>
        <taxon>Alveolata</taxon>
        <taxon>Ciliophora</taxon>
        <taxon>Intramacronucleata</taxon>
        <taxon>Oligohymenophorea</taxon>
        <taxon>Peniculida</taxon>
        <taxon>Parameciidae</taxon>
        <taxon>Paramecium</taxon>
    </lineage>
</organism>
<reference evidence="1" key="1">
    <citation type="submission" date="2021-01" db="EMBL/GenBank/DDBJ databases">
        <authorList>
            <consortium name="Genoscope - CEA"/>
            <person name="William W."/>
        </authorList>
    </citation>
    <scope>NUCLEOTIDE SEQUENCE</scope>
</reference>